<protein>
    <submittedName>
        <fullName evidence="2">Uncharacterized protein</fullName>
    </submittedName>
</protein>
<reference evidence="2 3" key="1">
    <citation type="submission" date="2023-07" db="EMBL/GenBank/DDBJ databases">
        <authorList>
            <person name="Peeters C."/>
        </authorList>
    </citation>
    <scope>NUCLEOTIDE SEQUENCE [LARGE SCALE GENOMIC DNA]</scope>
    <source>
        <strain evidence="2 3">LMG 7141</strain>
    </source>
</reference>
<proteinExistence type="predicted"/>
<gene>
    <name evidence="2" type="ORF">LMG7141_03148</name>
</gene>
<sequence length="72" mass="7154">MSANRKASAPRRVRVLVSGGVALLALVLSGCDAADPHVPAVVRAPASVPPASPVQAVASQNGLAPPVIHTVD</sequence>
<name>A0ABM9JJE0_9RALS</name>
<dbReference type="Proteomes" id="UP001189616">
    <property type="component" value="Unassembled WGS sequence"/>
</dbReference>
<accession>A0ABM9JJE0</accession>
<feature type="chain" id="PRO_5047316279" evidence="1">
    <location>
        <begin position="34"/>
        <end position="72"/>
    </location>
</feature>
<evidence type="ECO:0000313" key="3">
    <source>
        <dbReference type="Proteomes" id="UP001189616"/>
    </source>
</evidence>
<dbReference type="EMBL" id="CATYWO010000005">
    <property type="protein sequence ID" value="CAJ0795826.1"/>
    <property type="molecule type" value="Genomic_DNA"/>
</dbReference>
<organism evidence="2 3">
    <name type="scientific">Ralstonia condita</name>
    <dbReference type="NCBI Taxonomy" id="3058600"/>
    <lineage>
        <taxon>Bacteria</taxon>
        <taxon>Pseudomonadati</taxon>
        <taxon>Pseudomonadota</taxon>
        <taxon>Betaproteobacteria</taxon>
        <taxon>Burkholderiales</taxon>
        <taxon>Burkholderiaceae</taxon>
        <taxon>Ralstonia</taxon>
    </lineage>
</organism>
<evidence type="ECO:0000256" key="1">
    <source>
        <dbReference type="SAM" id="SignalP"/>
    </source>
</evidence>
<evidence type="ECO:0000313" key="2">
    <source>
        <dbReference type="EMBL" id="CAJ0795826.1"/>
    </source>
</evidence>
<dbReference type="PROSITE" id="PS51257">
    <property type="entry name" value="PROKAR_LIPOPROTEIN"/>
    <property type="match status" value="1"/>
</dbReference>
<feature type="signal peptide" evidence="1">
    <location>
        <begin position="1"/>
        <end position="33"/>
    </location>
</feature>
<keyword evidence="1" id="KW-0732">Signal</keyword>
<keyword evidence="3" id="KW-1185">Reference proteome</keyword>
<dbReference type="RefSeq" id="WP_316658631.1">
    <property type="nucleotide sequence ID" value="NZ_CATYWO010000005.1"/>
</dbReference>
<comment type="caution">
    <text evidence="2">The sequence shown here is derived from an EMBL/GenBank/DDBJ whole genome shotgun (WGS) entry which is preliminary data.</text>
</comment>